<feature type="region of interest" description="Disordered" evidence="1">
    <location>
        <begin position="1"/>
        <end position="45"/>
    </location>
</feature>
<keyword evidence="3" id="KW-1185">Reference proteome</keyword>
<evidence type="ECO:0000313" key="2">
    <source>
        <dbReference type="EMBL" id="OQE38434.1"/>
    </source>
</evidence>
<gene>
    <name evidence="2" type="ORF">PENCOP_c008G02081</name>
</gene>
<evidence type="ECO:0000256" key="1">
    <source>
        <dbReference type="SAM" id="MobiDB-lite"/>
    </source>
</evidence>
<feature type="compositionally biased region" description="Polar residues" evidence="1">
    <location>
        <begin position="1"/>
        <end position="10"/>
    </location>
</feature>
<reference evidence="3" key="1">
    <citation type="journal article" date="2017" name="Nat. Microbiol.">
        <title>Global analysis of biosynthetic gene clusters reveals vast potential of secondary metabolite production in Penicillium species.</title>
        <authorList>
            <person name="Nielsen J.C."/>
            <person name="Grijseels S."/>
            <person name="Prigent S."/>
            <person name="Ji B."/>
            <person name="Dainat J."/>
            <person name="Nielsen K.F."/>
            <person name="Frisvad J.C."/>
            <person name="Workman M."/>
            <person name="Nielsen J."/>
        </authorList>
    </citation>
    <scope>NUCLEOTIDE SEQUENCE [LARGE SCALE GENOMIC DNA]</scope>
    <source>
        <strain evidence="3">IBT 31321</strain>
    </source>
</reference>
<dbReference type="AlphaFoldDB" id="A0A1V6UJ39"/>
<feature type="compositionally biased region" description="Polar residues" evidence="1">
    <location>
        <begin position="21"/>
        <end position="45"/>
    </location>
</feature>
<dbReference type="Proteomes" id="UP000191500">
    <property type="component" value="Unassembled WGS sequence"/>
</dbReference>
<comment type="caution">
    <text evidence="2">The sequence shown here is derived from an EMBL/GenBank/DDBJ whole genome shotgun (WGS) entry which is preliminary data.</text>
</comment>
<sequence>MSSNKDSSSAFLAGEAPGNATEETTPLGQSDASQESLPVSSSEVQTESSMLEAWAQAPISSEPWSPAKAAYLLQN</sequence>
<accession>A0A1V6UJ39</accession>
<organism evidence="2 3">
    <name type="scientific">Penicillium coprophilum</name>
    <dbReference type="NCBI Taxonomy" id="36646"/>
    <lineage>
        <taxon>Eukaryota</taxon>
        <taxon>Fungi</taxon>
        <taxon>Dikarya</taxon>
        <taxon>Ascomycota</taxon>
        <taxon>Pezizomycotina</taxon>
        <taxon>Eurotiomycetes</taxon>
        <taxon>Eurotiomycetidae</taxon>
        <taxon>Eurotiales</taxon>
        <taxon>Aspergillaceae</taxon>
        <taxon>Penicillium</taxon>
    </lineage>
</organism>
<protein>
    <submittedName>
        <fullName evidence="2">Uncharacterized protein</fullName>
    </submittedName>
</protein>
<evidence type="ECO:0000313" key="3">
    <source>
        <dbReference type="Proteomes" id="UP000191500"/>
    </source>
</evidence>
<proteinExistence type="predicted"/>
<dbReference type="EMBL" id="MDDG01000008">
    <property type="protein sequence ID" value="OQE38434.1"/>
    <property type="molecule type" value="Genomic_DNA"/>
</dbReference>
<name>A0A1V6UJ39_9EURO</name>